<proteinExistence type="predicted"/>
<feature type="non-terminal residue" evidence="1">
    <location>
        <position position="1"/>
    </location>
</feature>
<name>A0AAD8E6C0_DIPPU</name>
<organism evidence="1 2">
    <name type="scientific">Diploptera punctata</name>
    <name type="common">Pacific beetle cockroach</name>
    <dbReference type="NCBI Taxonomy" id="6984"/>
    <lineage>
        <taxon>Eukaryota</taxon>
        <taxon>Metazoa</taxon>
        <taxon>Ecdysozoa</taxon>
        <taxon>Arthropoda</taxon>
        <taxon>Hexapoda</taxon>
        <taxon>Insecta</taxon>
        <taxon>Pterygota</taxon>
        <taxon>Neoptera</taxon>
        <taxon>Polyneoptera</taxon>
        <taxon>Dictyoptera</taxon>
        <taxon>Blattodea</taxon>
        <taxon>Blaberoidea</taxon>
        <taxon>Blaberidae</taxon>
        <taxon>Diplopterinae</taxon>
        <taxon>Diploptera</taxon>
    </lineage>
</organism>
<feature type="non-terminal residue" evidence="1">
    <location>
        <position position="88"/>
    </location>
</feature>
<evidence type="ECO:0000313" key="1">
    <source>
        <dbReference type="EMBL" id="KAJ9578187.1"/>
    </source>
</evidence>
<dbReference type="AlphaFoldDB" id="A0AAD8E6C0"/>
<keyword evidence="2" id="KW-1185">Reference proteome</keyword>
<dbReference type="EMBL" id="JASPKZ010008902">
    <property type="protein sequence ID" value="KAJ9578187.1"/>
    <property type="molecule type" value="Genomic_DNA"/>
</dbReference>
<accession>A0AAD8E6C0</accession>
<evidence type="ECO:0000313" key="2">
    <source>
        <dbReference type="Proteomes" id="UP001233999"/>
    </source>
</evidence>
<protein>
    <submittedName>
        <fullName evidence="1">Uncharacterized protein</fullName>
    </submittedName>
</protein>
<reference evidence="1" key="2">
    <citation type="submission" date="2023-05" db="EMBL/GenBank/DDBJ databases">
        <authorList>
            <person name="Fouks B."/>
        </authorList>
    </citation>
    <scope>NUCLEOTIDE SEQUENCE</scope>
    <source>
        <strain evidence="1">Stay&amp;Tobe</strain>
        <tissue evidence="1">Testes</tissue>
    </source>
</reference>
<reference evidence="1" key="1">
    <citation type="journal article" date="2023" name="IScience">
        <title>Live-bearing cockroach genome reveals convergent evolutionary mechanisms linked to viviparity in insects and beyond.</title>
        <authorList>
            <person name="Fouks B."/>
            <person name="Harrison M.C."/>
            <person name="Mikhailova A.A."/>
            <person name="Marchal E."/>
            <person name="English S."/>
            <person name="Carruthers M."/>
            <person name="Jennings E.C."/>
            <person name="Chiamaka E.L."/>
            <person name="Frigard R.A."/>
            <person name="Pippel M."/>
            <person name="Attardo G.M."/>
            <person name="Benoit J.B."/>
            <person name="Bornberg-Bauer E."/>
            <person name="Tobe S.S."/>
        </authorList>
    </citation>
    <scope>NUCLEOTIDE SEQUENCE</scope>
    <source>
        <strain evidence="1">Stay&amp;Tobe</strain>
    </source>
</reference>
<dbReference type="Proteomes" id="UP001233999">
    <property type="component" value="Unassembled WGS sequence"/>
</dbReference>
<sequence length="88" mass="10157">LKIYKIVILLPLWKRDIKANGILICWPIIVGPSRGMLHRRNIAENRHFLLSRVGFTNRVTYVGETDTKPVSPVHPHPAHSFDIIFFSK</sequence>
<comment type="caution">
    <text evidence="1">The sequence shown here is derived from an EMBL/GenBank/DDBJ whole genome shotgun (WGS) entry which is preliminary data.</text>
</comment>
<gene>
    <name evidence="1" type="ORF">L9F63_005576</name>
</gene>